<gene>
    <name evidence="1" type="ORF">Amon02_000773800</name>
</gene>
<proteinExistence type="predicted"/>
<reference evidence="1" key="1">
    <citation type="submission" date="2023-04" db="EMBL/GenBank/DDBJ databases">
        <title>Ambrosiozyma monospora NBRC 10751.</title>
        <authorList>
            <person name="Ichikawa N."/>
            <person name="Sato H."/>
            <person name="Tonouchi N."/>
        </authorList>
    </citation>
    <scope>NUCLEOTIDE SEQUENCE</scope>
    <source>
        <strain evidence="1">NBRC 10751</strain>
    </source>
</reference>
<dbReference type="EMBL" id="BSXS01006565">
    <property type="protein sequence ID" value="GME85696.1"/>
    <property type="molecule type" value="Genomic_DNA"/>
</dbReference>
<organism evidence="1 2">
    <name type="scientific">Ambrosiozyma monospora</name>
    <name type="common">Yeast</name>
    <name type="synonym">Endomycopsis monosporus</name>
    <dbReference type="NCBI Taxonomy" id="43982"/>
    <lineage>
        <taxon>Eukaryota</taxon>
        <taxon>Fungi</taxon>
        <taxon>Dikarya</taxon>
        <taxon>Ascomycota</taxon>
        <taxon>Saccharomycotina</taxon>
        <taxon>Pichiomycetes</taxon>
        <taxon>Pichiales</taxon>
        <taxon>Pichiaceae</taxon>
        <taxon>Ambrosiozyma</taxon>
    </lineage>
</organism>
<accession>A0ACB5TDB4</accession>
<evidence type="ECO:0000313" key="2">
    <source>
        <dbReference type="Proteomes" id="UP001165064"/>
    </source>
</evidence>
<evidence type="ECO:0000313" key="1">
    <source>
        <dbReference type="EMBL" id="GME85696.1"/>
    </source>
</evidence>
<dbReference type="Proteomes" id="UP001165064">
    <property type="component" value="Unassembled WGS sequence"/>
</dbReference>
<name>A0ACB5TDB4_AMBMO</name>
<comment type="caution">
    <text evidence="1">The sequence shown here is derived from an EMBL/GenBank/DDBJ whole genome shotgun (WGS) entry which is preliminary data.</text>
</comment>
<keyword evidence="2" id="KW-1185">Reference proteome</keyword>
<sequence length="132" mass="14781">MASSLKRYQLWKINQGSIKLINSDWLFDLYNDQSSGSSVDSSSSGSSRGLDGQLERDELMRRLCFVDSFVQNEKNKEKMMKKNVNSNSTLGSVNFNGVLPVLDLKKKKNNLVNRSSLLKGEVQSKKIGVVTC</sequence>
<protein>
    <submittedName>
        <fullName evidence="1">Unnamed protein product</fullName>
    </submittedName>
</protein>